<comment type="similarity">
    <text evidence="4">Belongs to the KdsB family.</text>
</comment>
<keyword evidence="6" id="KW-1185">Reference proteome</keyword>
<sequence length="243" mass="26989">MRILGVIPARLTSTRLPRKVLREIAGEPMLAWVYRAARACAQLDQLLIATDSEEIMSFAHSRNFPAVFTPEDCASGSDRVYAVAQSIAADVYVNIQGDEPMLRPQHLDALLEPMTRPEVEVATLSTPCAPELIHNPNAVKVVTASDGWALYFSRAAIPFDRDGVGGIPYQKHLGIYAYRKSALDRFPKLATSRLEAIERLEQLRFLENGIAVYVTSTPFDTIGVDTEEDLQAAEQFLLNQQDK</sequence>
<dbReference type="Pfam" id="PF02348">
    <property type="entry name" value="CTP_transf_3"/>
    <property type="match status" value="1"/>
</dbReference>
<dbReference type="CDD" id="cd02517">
    <property type="entry name" value="CMP-KDO-Synthetase"/>
    <property type="match status" value="1"/>
</dbReference>
<comment type="subcellular location">
    <subcellularLocation>
        <location evidence="4">Cytoplasm</location>
    </subcellularLocation>
</comment>
<dbReference type="SUPFAM" id="SSF53448">
    <property type="entry name" value="Nucleotide-diphospho-sugar transferases"/>
    <property type="match status" value="1"/>
</dbReference>
<keyword evidence="4" id="KW-0963">Cytoplasm</keyword>
<name>A0A7G8BCM7_9BACT</name>
<dbReference type="KEGG" id="adin:H7849_14025"/>
<evidence type="ECO:0000256" key="2">
    <source>
        <dbReference type="ARBA" id="ARBA00022695"/>
    </source>
</evidence>
<comment type="function">
    <text evidence="4">Activates KDO (a required 8-carbon sugar) for incorporation into bacterial lipopolysaccharide in Gram-negative bacteria.</text>
</comment>
<dbReference type="HAMAP" id="MF_00057">
    <property type="entry name" value="KdsB"/>
    <property type="match status" value="1"/>
</dbReference>
<dbReference type="Gene3D" id="3.90.550.10">
    <property type="entry name" value="Spore Coat Polysaccharide Biosynthesis Protein SpsA, Chain A"/>
    <property type="match status" value="1"/>
</dbReference>
<dbReference type="GO" id="GO:0005829">
    <property type="term" value="C:cytosol"/>
    <property type="evidence" value="ECO:0007669"/>
    <property type="project" value="TreeGrafter"/>
</dbReference>
<reference evidence="5 6" key="1">
    <citation type="submission" date="2020-08" db="EMBL/GenBank/DDBJ databases">
        <title>Edaphobacter telluris sp. nov. and Acidobacterium dinghuensis sp. nov., two acidobacteria isolated from forest soil.</title>
        <authorList>
            <person name="Fu J."/>
            <person name="Qiu L."/>
        </authorList>
    </citation>
    <scope>NUCLEOTIDE SEQUENCE [LARGE SCALE GENOMIC DNA]</scope>
    <source>
        <strain evidence="5">4Y35</strain>
    </source>
</reference>
<dbReference type="PANTHER" id="PTHR42866">
    <property type="entry name" value="3-DEOXY-MANNO-OCTULOSONATE CYTIDYLYLTRANSFERASE"/>
    <property type="match status" value="1"/>
</dbReference>
<keyword evidence="1 4" id="KW-0808">Transferase</keyword>
<dbReference type="NCBIfam" id="TIGR00466">
    <property type="entry name" value="kdsB"/>
    <property type="match status" value="1"/>
</dbReference>
<proteinExistence type="inferred from homology"/>
<comment type="pathway">
    <text evidence="4">Nucleotide-sugar biosynthesis; CMP-3-deoxy-D-manno-octulosonate biosynthesis; CMP-3-deoxy-D-manno-octulosonate from 3-deoxy-D-manno-octulosonate and CTP: step 1/1.</text>
</comment>
<evidence type="ECO:0000313" key="5">
    <source>
        <dbReference type="EMBL" id="QNI30297.1"/>
    </source>
</evidence>
<dbReference type="EMBL" id="CP060394">
    <property type="protein sequence ID" value="QNI30297.1"/>
    <property type="molecule type" value="Genomic_DNA"/>
</dbReference>
<dbReference type="RefSeq" id="WP_186740085.1">
    <property type="nucleotide sequence ID" value="NZ_CP060394.1"/>
</dbReference>
<dbReference type="InterPro" id="IPR003329">
    <property type="entry name" value="Cytidylyl_trans"/>
</dbReference>
<dbReference type="InterPro" id="IPR004528">
    <property type="entry name" value="KdsB"/>
</dbReference>
<comment type="catalytic activity">
    <reaction evidence="4">
        <text>3-deoxy-alpha-D-manno-oct-2-ulosonate + CTP = CMP-3-deoxy-beta-D-manno-octulosonate + diphosphate</text>
        <dbReference type="Rhea" id="RHEA:23448"/>
        <dbReference type="ChEBI" id="CHEBI:33019"/>
        <dbReference type="ChEBI" id="CHEBI:37563"/>
        <dbReference type="ChEBI" id="CHEBI:85986"/>
        <dbReference type="ChEBI" id="CHEBI:85987"/>
        <dbReference type="EC" id="2.7.7.38"/>
    </reaction>
</comment>
<evidence type="ECO:0000256" key="1">
    <source>
        <dbReference type="ARBA" id="ARBA00022679"/>
    </source>
</evidence>
<dbReference type="InterPro" id="IPR029044">
    <property type="entry name" value="Nucleotide-diphossugar_trans"/>
</dbReference>
<dbReference type="AlphaFoldDB" id="A0A7G8BCM7"/>
<accession>A0A7G8BCM7</accession>
<evidence type="ECO:0000256" key="3">
    <source>
        <dbReference type="ARBA" id="ARBA00022985"/>
    </source>
</evidence>
<dbReference type="GO" id="GO:0008690">
    <property type="term" value="F:3-deoxy-manno-octulosonate cytidylyltransferase activity"/>
    <property type="evidence" value="ECO:0007669"/>
    <property type="project" value="UniProtKB-UniRule"/>
</dbReference>
<dbReference type="Proteomes" id="UP000515312">
    <property type="component" value="Chromosome"/>
</dbReference>
<dbReference type="PANTHER" id="PTHR42866:SF2">
    <property type="entry name" value="3-DEOXY-MANNO-OCTULOSONATE CYTIDYLYLTRANSFERASE, MITOCHONDRIAL"/>
    <property type="match status" value="1"/>
</dbReference>
<evidence type="ECO:0000256" key="4">
    <source>
        <dbReference type="HAMAP-Rule" id="MF_00057"/>
    </source>
</evidence>
<keyword evidence="3 4" id="KW-0448">Lipopolysaccharide biosynthesis</keyword>
<dbReference type="NCBIfam" id="NF003952">
    <property type="entry name" value="PRK05450.1-5"/>
    <property type="match status" value="1"/>
</dbReference>
<dbReference type="GO" id="GO:0033468">
    <property type="term" value="P:CMP-keto-3-deoxy-D-manno-octulosonic acid biosynthetic process"/>
    <property type="evidence" value="ECO:0007669"/>
    <property type="project" value="UniProtKB-UniRule"/>
</dbReference>
<evidence type="ECO:0000313" key="6">
    <source>
        <dbReference type="Proteomes" id="UP000515312"/>
    </source>
</evidence>
<organism evidence="5 6">
    <name type="scientific">Alloacidobacterium dinghuense</name>
    <dbReference type="NCBI Taxonomy" id="2763107"/>
    <lineage>
        <taxon>Bacteria</taxon>
        <taxon>Pseudomonadati</taxon>
        <taxon>Acidobacteriota</taxon>
        <taxon>Terriglobia</taxon>
        <taxon>Terriglobales</taxon>
        <taxon>Acidobacteriaceae</taxon>
        <taxon>Alloacidobacterium</taxon>
    </lineage>
</organism>
<dbReference type="EC" id="2.7.7.38" evidence="4"/>
<keyword evidence="2 4" id="KW-0548">Nucleotidyltransferase</keyword>
<gene>
    <name evidence="4 5" type="primary">kdsB</name>
    <name evidence="5" type="ORF">H7849_14025</name>
</gene>
<protein>
    <recommendedName>
        <fullName evidence="4">3-deoxy-manno-octulosonate cytidylyltransferase</fullName>
        <ecNumber evidence="4">2.7.7.38</ecNumber>
    </recommendedName>
    <alternativeName>
        <fullName evidence="4">CMP-2-keto-3-deoxyoctulosonic acid synthase</fullName>
        <shortName evidence="4">CKS</shortName>
        <shortName evidence="4">CMP-KDO synthase</shortName>
    </alternativeName>
</protein>
<dbReference type="GO" id="GO:0009103">
    <property type="term" value="P:lipopolysaccharide biosynthetic process"/>
    <property type="evidence" value="ECO:0007669"/>
    <property type="project" value="UniProtKB-UniRule"/>
</dbReference>
<dbReference type="UniPathway" id="UPA00358">
    <property type="reaction ID" value="UER00476"/>
</dbReference>